<dbReference type="GO" id="GO:0050661">
    <property type="term" value="F:NADP binding"/>
    <property type="evidence" value="ECO:0007669"/>
    <property type="project" value="UniProtKB-UniRule"/>
</dbReference>
<evidence type="ECO:0000256" key="1">
    <source>
        <dbReference type="ARBA" id="ARBA00004937"/>
    </source>
</evidence>
<dbReference type="GO" id="GO:0004345">
    <property type="term" value="F:glucose-6-phosphate dehydrogenase activity"/>
    <property type="evidence" value="ECO:0007669"/>
    <property type="project" value="UniProtKB-UniRule"/>
</dbReference>
<keyword evidence="5 7" id="KW-0560">Oxidoreductase</keyword>
<organism evidence="11 12">
    <name type="scientific">Okibacterium fritillariae</name>
    <dbReference type="NCBI Taxonomy" id="123320"/>
    <lineage>
        <taxon>Bacteria</taxon>
        <taxon>Bacillati</taxon>
        <taxon>Actinomycetota</taxon>
        <taxon>Actinomycetes</taxon>
        <taxon>Micrococcales</taxon>
        <taxon>Microbacteriaceae</taxon>
        <taxon>Okibacterium</taxon>
    </lineage>
</organism>
<dbReference type="GO" id="GO:0006006">
    <property type="term" value="P:glucose metabolic process"/>
    <property type="evidence" value="ECO:0007669"/>
    <property type="project" value="UniProtKB-KW"/>
</dbReference>
<reference evidence="11 12" key="1">
    <citation type="submission" date="2017-02" db="EMBL/GenBank/DDBJ databases">
        <authorList>
            <person name="Peterson S.W."/>
        </authorList>
    </citation>
    <scope>NUCLEOTIDE SEQUENCE [LARGE SCALE GENOMIC DNA]</scope>
    <source>
        <strain evidence="11 12">VKM Ac-2059</strain>
    </source>
</reference>
<feature type="binding site" evidence="7">
    <location>
        <position position="238"/>
    </location>
    <ligand>
        <name>substrate</name>
    </ligand>
</feature>
<accession>A0A1T5JSD1</accession>
<dbReference type="GO" id="GO:0009051">
    <property type="term" value="P:pentose-phosphate shunt, oxidative branch"/>
    <property type="evidence" value="ECO:0007669"/>
    <property type="project" value="TreeGrafter"/>
</dbReference>
<evidence type="ECO:0000256" key="3">
    <source>
        <dbReference type="ARBA" id="ARBA00022526"/>
    </source>
</evidence>
<evidence type="ECO:0000256" key="2">
    <source>
        <dbReference type="ARBA" id="ARBA00009975"/>
    </source>
</evidence>
<dbReference type="SUPFAM" id="SSF55347">
    <property type="entry name" value="Glyceraldehyde-3-phosphate dehydrogenase-like, C-terminal domain"/>
    <property type="match status" value="1"/>
</dbReference>
<dbReference type="EMBL" id="FUZP01000001">
    <property type="protein sequence ID" value="SKC54367.1"/>
    <property type="molecule type" value="Genomic_DNA"/>
</dbReference>
<comment type="similarity">
    <text evidence="2 7">Belongs to the glucose-6-phosphate dehydrogenase family.</text>
</comment>
<evidence type="ECO:0000313" key="11">
    <source>
        <dbReference type="EMBL" id="SKC54367.1"/>
    </source>
</evidence>
<comment type="catalytic activity">
    <reaction evidence="7">
        <text>D-glucose 6-phosphate + NADP(+) = 6-phospho-D-glucono-1,5-lactone + NADPH + H(+)</text>
        <dbReference type="Rhea" id="RHEA:15841"/>
        <dbReference type="ChEBI" id="CHEBI:15378"/>
        <dbReference type="ChEBI" id="CHEBI:57783"/>
        <dbReference type="ChEBI" id="CHEBI:57955"/>
        <dbReference type="ChEBI" id="CHEBI:58349"/>
        <dbReference type="ChEBI" id="CHEBI:61548"/>
        <dbReference type="EC" id="1.1.1.49"/>
    </reaction>
</comment>
<evidence type="ECO:0000259" key="10">
    <source>
        <dbReference type="Pfam" id="PF02781"/>
    </source>
</evidence>
<feature type="binding site" evidence="7">
    <location>
        <position position="51"/>
    </location>
    <ligand>
        <name>NADP(+)</name>
        <dbReference type="ChEBI" id="CHEBI:58349"/>
    </ligand>
</feature>
<feature type="binding site" evidence="7">
    <location>
        <position position="219"/>
    </location>
    <ligand>
        <name>substrate</name>
    </ligand>
</feature>
<dbReference type="InterPro" id="IPR001282">
    <property type="entry name" value="G6P_DH"/>
</dbReference>
<dbReference type="EC" id="1.1.1.49" evidence="7"/>
<dbReference type="PRINTS" id="PR00079">
    <property type="entry name" value="G6PDHDRGNASE"/>
</dbReference>
<dbReference type="PANTHER" id="PTHR23429:SF0">
    <property type="entry name" value="GLUCOSE-6-PHOSPHATE 1-DEHYDROGENASE"/>
    <property type="match status" value="1"/>
</dbReference>
<comment type="pathway">
    <text evidence="1 7">Carbohydrate degradation; pentose phosphate pathway; D-ribulose 5-phosphate from D-glucose 6-phosphate (oxidative stage): step 1/3.</text>
</comment>
<keyword evidence="3 7" id="KW-0313">Glucose metabolism</keyword>
<dbReference type="Pfam" id="PF00479">
    <property type="entry name" value="G6PD_N"/>
    <property type="match status" value="1"/>
</dbReference>
<comment type="caution">
    <text evidence="7">Lacks conserved residue(s) required for the propagation of feature annotation.</text>
</comment>
<comment type="function">
    <text evidence="7">Catalyzes the oxidation of glucose 6-phosphate to 6-phosphogluconolactone.</text>
</comment>
<dbReference type="Gene3D" id="3.30.360.10">
    <property type="entry name" value="Dihydrodipicolinate Reductase, domain 2"/>
    <property type="match status" value="1"/>
</dbReference>
<dbReference type="Pfam" id="PF02781">
    <property type="entry name" value="G6PD_C"/>
    <property type="match status" value="1"/>
</dbReference>
<feature type="binding site" evidence="7">
    <location>
        <position position="151"/>
    </location>
    <ligand>
        <name>NADP(+)</name>
        <dbReference type="ChEBI" id="CHEBI:58349"/>
    </ligand>
</feature>
<keyword evidence="12" id="KW-1185">Reference proteome</keyword>
<dbReference type="InterPro" id="IPR036291">
    <property type="entry name" value="NAD(P)-bd_dom_sf"/>
</dbReference>
<feature type="binding site" evidence="7">
    <location>
        <position position="185"/>
    </location>
    <ligand>
        <name>substrate</name>
    </ligand>
</feature>
<feature type="binding site" evidence="7">
    <location>
        <begin position="17"/>
        <end position="24"/>
    </location>
    <ligand>
        <name>NADP(+)</name>
        <dbReference type="ChEBI" id="CHEBI:58349"/>
    </ligand>
</feature>
<dbReference type="SUPFAM" id="SSF51735">
    <property type="entry name" value="NAD(P)-binding Rossmann-fold domains"/>
    <property type="match status" value="1"/>
</dbReference>
<feature type="region of interest" description="Disordered" evidence="8">
    <location>
        <begin position="464"/>
        <end position="500"/>
    </location>
</feature>
<gene>
    <name evidence="7" type="primary">zwf</name>
    <name evidence="11" type="ORF">SAMN06309945_1824</name>
</gene>
<sequence>MAEKTSGSDAAVFVLFGATGDLAKRMVLPAFFQLAQHGLLPKQWRLIGNGRGDVSHEDFTQHVFDVLTEFGPKPEDGPWDEFSKNLRFAGGGFDASNPGSLLDVIGEAKSDLGEGAQLIHYLAIPPSAFISITEGLGEHGLAEGSRVVYEKPYGTSPDNFRKLNEAVQKVLDEKQVFRIDHFLGKEATQNIHTLRFGNSVFGDVWNRDHIRAVQIDVPETLDIADRAEFYDETGALLDMIVTHLFQLAAEIALEPPLSMKADDMQDARNAIIAAFRPISPDDAVFGQFEGYTDTEGVADDSTMDTFVAAKLFIDTDRWRDVPFLLRTGKQLARGGQRISVIFEKPHTGPLSHDTPVLGNVLTFDLEGSGSIDMRVVVKRPGAEFELATDIARLPLSAVEDADPLPPYVKLINDIIEGDRSLFTRPDGLEHTWEVIGPLLDNPPQIQPYERGSWGPGAATALAAPDGWLLGDTHNEDGPLDGEGEADAADADTDLNDSAEN</sequence>
<evidence type="ECO:0000256" key="8">
    <source>
        <dbReference type="SAM" id="MobiDB-lite"/>
    </source>
</evidence>
<dbReference type="InterPro" id="IPR022674">
    <property type="entry name" value="G6P_DH_NAD-bd"/>
</dbReference>
<feature type="domain" description="Glucose-6-phosphate dehydrogenase NAD-binding" evidence="9">
    <location>
        <begin position="14"/>
        <end position="190"/>
    </location>
</feature>
<feature type="domain" description="Glucose-6-phosphate dehydrogenase C-terminal" evidence="10">
    <location>
        <begin position="193"/>
        <end position="466"/>
    </location>
</feature>
<dbReference type="Proteomes" id="UP000190857">
    <property type="component" value="Unassembled WGS sequence"/>
</dbReference>
<dbReference type="Gene3D" id="3.40.50.720">
    <property type="entry name" value="NAD(P)-binding Rossmann-like Domain"/>
    <property type="match status" value="1"/>
</dbReference>
<dbReference type="RefSeq" id="WP_079727800.1">
    <property type="nucleotide sequence ID" value="NZ_FUZP01000001.1"/>
</dbReference>
<proteinExistence type="inferred from homology"/>
<dbReference type="InterPro" id="IPR019796">
    <property type="entry name" value="G6P_DH_AS"/>
</dbReference>
<evidence type="ECO:0000256" key="7">
    <source>
        <dbReference type="HAMAP-Rule" id="MF_00966"/>
    </source>
</evidence>
<feature type="compositionally biased region" description="Acidic residues" evidence="8">
    <location>
        <begin position="477"/>
        <end position="500"/>
    </location>
</feature>
<dbReference type="PROSITE" id="PS00069">
    <property type="entry name" value="G6P_DEHYDROGENASE"/>
    <property type="match status" value="1"/>
</dbReference>
<dbReference type="InterPro" id="IPR022675">
    <property type="entry name" value="G6P_DH_C"/>
</dbReference>
<dbReference type="PIRSF" id="PIRSF000110">
    <property type="entry name" value="G6PD"/>
    <property type="match status" value="1"/>
</dbReference>
<keyword evidence="6 7" id="KW-0119">Carbohydrate metabolism</keyword>
<evidence type="ECO:0000259" key="9">
    <source>
        <dbReference type="Pfam" id="PF00479"/>
    </source>
</evidence>
<protein>
    <recommendedName>
        <fullName evidence="7">Glucose-6-phosphate 1-dehydrogenase</fullName>
        <shortName evidence="7">G6PD</shortName>
        <ecNumber evidence="7">1.1.1.49</ecNumber>
    </recommendedName>
</protein>
<keyword evidence="4 7" id="KW-0521">NADP</keyword>
<dbReference type="PANTHER" id="PTHR23429">
    <property type="entry name" value="GLUCOSE-6-PHOSPHATE 1-DEHYDROGENASE G6PD"/>
    <property type="match status" value="1"/>
</dbReference>
<dbReference type="GO" id="GO:0005829">
    <property type="term" value="C:cytosol"/>
    <property type="evidence" value="ECO:0007669"/>
    <property type="project" value="TreeGrafter"/>
</dbReference>
<evidence type="ECO:0000313" key="12">
    <source>
        <dbReference type="Proteomes" id="UP000190857"/>
    </source>
</evidence>
<dbReference type="STRING" id="123320.SAMN06309945_1824"/>
<dbReference type="HAMAP" id="MF_00966">
    <property type="entry name" value="G6PD"/>
    <property type="match status" value="1"/>
</dbReference>
<evidence type="ECO:0000256" key="5">
    <source>
        <dbReference type="ARBA" id="ARBA00023002"/>
    </source>
</evidence>
<feature type="binding site" evidence="7">
    <location>
        <position position="329"/>
    </location>
    <ligand>
        <name>substrate</name>
    </ligand>
</feature>
<dbReference type="AlphaFoldDB" id="A0A1T5JSD1"/>
<feature type="binding site" evidence="7">
    <location>
        <position position="181"/>
    </location>
    <ligand>
        <name>substrate</name>
    </ligand>
</feature>
<name>A0A1T5JSD1_9MICO</name>
<evidence type="ECO:0000256" key="6">
    <source>
        <dbReference type="ARBA" id="ARBA00023277"/>
    </source>
</evidence>
<feature type="active site" description="Proton acceptor" evidence="7">
    <location>
        <position position="243"/>
    </location>
</feature>
<dbReference type="UniPathway" id="UPA00115">
    <property type="reaction ID" value="UER00408"/>
</dbReference>
<evidence type="ECO:0000256" key="4">
    <source>
        <dbReference type="ARBA" id="ARBA00022857"/>
    </source>
</evidence>